<dbReference type="SUPFAM" id="SSF46785">
    <property type="entry name" value="Winged helix' DNA-binding domain"/>
    <property type="match status" value="1"/>
</dbReference>
<evidence type="ECO:0000256" key="3">
    <source>
        <dbReference type="ARBA" id="ARBA00023125"/>
    </source>
</evidence>
<organism evidence="6 7">
    <name type="scientific">Vibrio paucivorans</name>
    <dbReference type="NCBI Taxonomy" id="2829489"/>
    <lineage>
        <taxon>Bacteria</taxon>
        <taxon>Pseudomonadati</taxon>
        <taxon>Pseudomonadota</taxon>
        <taxon>Gammaproteobacteria</taxon>
        <taxon>Vibrionales</taxon>
        <taxon>Vibrionaceae</taxon>
        <taxon>Vibrio</taxon>
    </lineage>
</organism>
<dbReference type="PANTHER" id="PTHR30537">
    <property type="entry name" value="HTH-TYPE TRANSCRIPTIONAL REGULATOR"/>
    <property type="match status" value="1"/>
</dbReference>
<name>A0A9X3HTA0_9VIBR</name>
<protein>
    <submittedName>
        <fullName evidence="6">LysR family transcriptional regulator</fullName>
    </submittedName>
</protein>
<accession>A0A9X3HTA0</accession>
<dbReference type="RefSeq" id="WP_265688637.1">
    <property type="nucleotide sequence ID" value="NZ_JAKRRX010000116.1"/>
</dbReference>
<evidence type="ECO:0000256" key="1">
    <source>
        <dbReference type="ARBA" id="ARBA00009437"/>
    </source>
</evidence>
<dbReference type="FunFam" id="3.40.190.290:FF:000001">
    <property type="entry name" value="Transcriptional regulator, LysR family"/>
    <property type="match status" value="1"/>
</dbReference>
<dbReference type="InterPro" id="IPR000847">
    <property type="entry name" value="LysR_HTH_N"/>
</dbReference>
<keyword evidence="7" id="KW-1185">Reference proteome</keyword>
<evidence type="ECO:0000313" key="7">
    <source>
        <dbReference type="Proteomes" id="UP001155586"/>
    </source>
</evidence>
<proteinExistence type="inferred from homology"/>
<keyword evidence="4" id="KW-0804">Transcription</keyword>
<reference evidence="6" key="1">
    <citation type="submission" date="2022-02" db="EMBL/GenBank/DDBJ databases">
        <title>Vibrio sp. nov., a new bacterium isolated from Bohai sea, China.</title>
        <authorList>
            <person name="Yuan Y."/>
        </authorList>
    </citation>
    <scope>NUCLEOTIDE SEQUENCE</scope>
    <source>
        <strain evidence="6">DBSS07</strain>
    </source>
</reference>
<dbReference type="AlphaFoldDB" id="A0A9X3HTA0"/>
<keyword evidence="3" id="KW-0238">DNA-binding</keyword>
<sequence>MEFNGKLLDGMVIFSQVIKSGSFTKAAEISGHSTSYISKEVNKLEARLGVRLLNRTTRSIKLTPEGELYYQQCQQIIDHATAAETLLSGHQAEPQGTLRISCPVSFGLAKIRPILAKFIEQYPKINVELDLNDRKVDIITEGWDLLIRASVEMEDSSLISRRLTSARSATIAAPCYLAKYGTPEHPTDLSRHNTISYSNLKQPNVWRYLLNDGSTVEVNVTSRLISNSPEMELALCIAGQGITRLPSFNLTDELQTGKLVQLFPELPEVDIGVYVVYPSRKHMASKVRHFIDFIFAELGD</sequence>
<dbReference type="InterPro" id="IPR005119">
    <property type="entry name" value="LysR_subst-bd"/>
</dbReference>
<dbReference type="Gene3D" id="3.40.190.290">
    <property type="match status" value="1"/>
</dbReference>
<comment type="similarity">
    <text evidence="1">Belongs to the LysR transcriptional regulatory family.</text>
</comment>
<dbReference type="PANTHER" id="PTHR30537:SF5">
    <property type="entry name" value="HTH-TYPE TRANSCRIPTIONAL ACTIVATOR TTDR-RELATED"/>
    <property type="match status" value="1"/>
</dbReference>
<dbReference type="CDD" id="cd08422">
    <property type="entry name" value="PBP2_CrgA_like"/>
    <property type="match status" value="1"/>
</dbReference>
<evidence type="ECO:0000256" key="4">
    <source>
        <dbReference type="ARBA" id="ARBA00023163"/>
    </source>
</evidence>
<dbReference type="GO" id="GO:0003677">
    <property type="term" value="F:DNA binding"/>
    <property type="evidence" value="ECO:0007669"/>
    <property type="project" value="UniProtKB-KW"/>
</dbReference>
<dbReference type="Pfam" id="PF03466">
    <property type="entry name" value="LysR_substrate"/>
    <property type="match status" value="1"/>
</dbReference>
<evidence type="ECO:0000313" key="6">
    <source>
        <dbReference type="EMBL" id="MCW8335471.1"/>
    </source>
</evidence>
<gene>
    <name evidence="6" type="ORF">MD483_16775</name>
</gene>
<dbReference type="PROSITE" id="PS50931">
    <property type="entry name" value="HTH_LYSR"/>
    <property type="match status" value="1"/>
</dbReference>
<dbReference type="GO" id="GO:0003700">
    <property type="term" value="F:DNA-binding transcription factor activity"/>
    <property type="evidence" value="ECO:0007669"/>
    <property type="project" value="InterPro"/>
</dbReference>
<keyword evidence="2" id="KW-0805">Transcription regulation</keyword>
<dbReference type="InterPro" id="IPR036390">
    <property type="entry name" value="WH_DNA-bd_sf"/>
</dbReference>
<comment type="caution">
    <text evidence="6">The sequence shown here is derived from an EMBL/GenBank/DDBJ whole genome shotgun (WGS) entry which is preliminary data.</text>
</comment>
<dbReference type="EMBL" id="JAKRRX010000116">
    <property type="protein sequence ID" value="MCW8335471.1"/>
    <property type="molecule type" value="Genomic_DNA"/>
</dbReference>
<dbReference type="InterPro" id="IPR058163">
    <property type="entry name" value="LysR-type_TF_proteobact-type"/>
</dbReference>
<evidence type="ECO:0000256" key="2">
    <source>
        <dbReference type="ARBA" id="ARBA00023015"/>
    </source>
</evidence>
<feature type="domain" description="HTH lysR-type" evidence="5">
    <location>
        <begin position="1"/>
        <end position="63"/>
    </location>
</feature>
<dbReference type="SUPFAM" id="SSF53850">
    <property type="entry name" value="Periplasmic binding protein-like II"/>
    <property type="match status" value="1"/>
</dbReference>
<evidence type="ECO:0000259" key="5">
    <source>
        <dbReference type="PROSITE" id="PS50931"/>
    </source>
</evidence>
<dbReference type="InterPro" id="IPR036388">
    <property type="entry name" value="WH-like_DNA-bd_sf"/>
</dbReference>
<dbReference type="Gene3D" id="1.10.10.10">
    <property type="entry name" value="Winged helix-like DNA-binding domain superfamily/Winged helix DNA-binding domain"/>
    <property type="match status" value="1"/>
</dbReference>
<dbReference type="Proteomes" id="UP001155586">
    <property type="component" value="Unassembled WGS sequence"/>
</dbReference>
<dbReference type="FunFam" id="1.10.10.10:FF:000001">
    <property type="entry name" value="LysR family transcriptional regulator"/>
    <property type="match status" value="1"/>
</dbReference>
<dbReference type="Pfam" id="PF00126">
    <property type="entry name" value="HTH_1"/>
    <property type="match status" value="1"/>
</dbReference>